<dbReference type="PANTHER" id="PTHR40841">
    <property type="entry name" value="SIDEROPHORE TRIACETYLFUSARININE C ESTERASE"/>
    <property type="match status" value="1"/>
</dbReference>
<dbReference type="RefSeq" id="WP_271884529.1">
    <property type="nucleotide sequence ID" value="NZ_CP067136.1"/>
</dbReference>
<proteinExistence type="inferred from homology"/>
<evidence type="ECO:0000256" key="8">
    <source>
        <dbReference type="ARBA" id="ARBA00048109"/>
    </source>
</evidence>
<dbReference type="InterPro" id="IPR052558">
    <property type="entry name" value="Siderophore_Hydrolase_D"/>
</dbReference>
<evidence type="ECO:0000256" key="2">
    <source>
        <dbReference type="ARBA" id="ARBA00005622"/>
    </source>
</evidence>
<dbReference type="EC" id="2.3.1.122" evidence="4"/>
<dbReference type="GO" id="GO:0016787">
    <property type="term" value="F:hydrolase activity"/>
    <property type="evidence" value="ECO:0007669"/>
    <property type="project" value="UniProtKB-KW"/>
</dbReference>
<comment type="catalytic activity">
    <reaction evidence="8">
        <text>an acyl-CoA + a 1,2-diacyl-sn-glycerol = a triacyl-sn-glycerol + CoA</text>
        <dbReference type="Rhea" id="RHEA:10868"/>
        <dbReference type="ChEBI" id="CHEBI:17815"/>
        <dbReference type="ChEBI" id="CHEBI:57287"/>
        <dbReference type="ChEBI" id="CHEBI:58342"/>
        <dbReference type="ChEBI" id="CHEBI:64615"/>
        <dbReference type="EC" id="2.3.1.20"/>
    </reaction>
</comment>
<evidence type="ECO:0000313" key="9">
    <source>
        <dbReference type="EMBL" id="WCR07495.1"/>
    </source>
</evidence>
<dbReference type="Pfam" id="PF00756">
    <property type="entry name" value="Esterase"/>
    <property type="match status" value="1"/>
</dbReference>
<evidence type="ECO:0000256" key="1">
    <source>
        <dbReference type="ARBA" id="ARBA00000697"/>
    </source>
</evidence>
<evidence type="ECO:0000256" key="3">
    <source>
        <dbReference type="ARBA" id="ARBA00005874"/>
    </source>
</evidence>
<sequence length="298" mass="32169">MPPSRRDILAALTATAMGGIASKARAQPEPRRARVITDERASSFDIGPQDAGWRVFVGLPRMPAPADGYSAIIATDGNASFPGLWDRREKLAPDAPVVVIGIGYPTEYTVDTERRWFDLTSPGQPPTSPAELMMQTRPERRTGGRANFLQALADGILPAVVSRVALNMQDLTLYGHSLGGLFTLHALYTRPTLFARYVASDPSIWWNNGEALREAAAFAGGIRAAGGDVVPPREVLVARSAALSNDSRLQSLPALVEILRDIDGLDVTYQSYPDETHGSLPGIMMDQALDLHLGRLGQ</sequence>
<comment type="similarity">
    <text evidence="3">Belongs to the mycobacterial A85 antigen family.</text>
</comment>
<comment type="similarity">
    <text evidence="2">Belongs to the esterase D family.</text>
</comment>
<dbReference type="PROSITE" id="PS51318">
    <property type="entry name" value="TAT"/>
    <property type="match status" value="1"/>
</dbReference>
<protein>
    <recommendedName>
        <fullName evidence="7">Acyl-CoA:diacylglycerol acyltransferase</fullName>
        <ecNumber evidence="4">2.3.1.122</ecNumber>
        <ecNumber evidence="5">2.3.1.20</ecNumber>
    </recommendedName>
</protein>
<evidence type="ECO:0000256" key="7">
    <source>
        <dbReference type="ARBA" id="ARBA00032572"/>
    </source>
</evidence>
<organism evidence="9 10">
    <name type="scientific">Paracoccus fistulariae</name>
    <dbReference type="NCBI Taxonomy" id="658446"/>
    <lineage>
        <taxon>Bacteria</taxon>
        <taxon>Pseudomonadati</taxon>
        <taxon>Pseudomonadota</taxon>
        <taxon>Alphaproteobacteria</taxon>
        <taxon>Rhodobacterales</taxon>
        <taxon>Paracoccaceae</taxon>
        <taxon>Paracoccus</taxon>
    </lineage>
</organism>
<evidence type="ECO:0000256" key="6">
    <source>
        <dbReference type="ARBA" id="ARBA00022801"/>
    </source>
</evidence>
<dbReference type="InterPro" id="IPR029058">
    <property type="entry name" value="AB_hydrolase_fold"/>
</dbReference>
<accession>A0ABY7SKS6</accession>
<dbReference type="PANTHER" id="PTHR40841:SF2">
    <property type="entry name" value="SIDEROPHORE-DEGRADING ESTERASE (EUROFUNG)"/>
    <property type="match status" value="1"/>
</dbReference>
<dbReference type="Gene3D" id="3.40.50.1820">
    <property type="entry name" value="alpha/beta hydrolase"/>
    <property type="match status" value="1"/>
</dbReference>
<name>A0ABY7SKS6_9RHOB</name>
<dbReference type="EMBL" id="CP067136">
    <property type="protein sequence ID" value="WCR07495.1"/>
    <property type="molecule type" value="Genomic_DNA"/>
</dbReference>
<keyword evidence="10" id="KW-1185">Reference proteome</keyword>
<dbReference type="SUPFAM" id="SSF53474">
    <property type="entry name" value="alpha/beta-Hydrolases"/>
    <property type="match status" value="1"/>
</dbReference>
<dbReference type="InterPro" id="IPR000801">
    <property type="entry name" value="Esterase-like"/>
</dbReference>
<dbReference type="Proteomes" id="UP001219349">
    <property type="component" value="Chromosome"/>
</dbReference>
<comment type="catalytic activity">
    <reaction evidence="1">
        <text>2 alpha,alpha'-trehalose 6-mycolate = alpha,alpha'-trehalose 6,6'-bismycolate + alpha,alpha-trehalose</text>
        <dbReference type="Rhea" id="RHEA:23472"/>
        <dbReference type="ChEBI" id="CHEBI:16551"/>
        <dbReference type="ChEBI" id="CHEBI:18195"/>
        <dbReference type="ChEBI" id="CHEBI:18234"/>
        <dbReference type="EC" id="2.3.1.122"/>
    </reaction>
</comment>
<keyword evidence="6 9" id="KW-0378">Hydrolase</keyword>
<evidence type="ECO:0000313" key="10">
    <source>
        <dbReference type="Proteomes" id="UP001219349"/>
    </source>
</evidence>
<gene>
    <name evidence="9" type="ORF">JHX87_01175</name>
</gene>
<dbReference type="InterPro" id="IPR006311">
    <property type="entry name" value="TAT_signal"/>
</dbReference>
<evidence type="ECO:0000256" key="4">
    <source>
        <dbReference type="ARBA" id="ARBA00012820"/>
    </source>
</evidence>
<reference evidence="9 10" key="1">
    <citation type="submission" date="2021-01" db="EMBL/GenBank/DDBJ databases">
        <title>Biogeographic distribution of Paracoccus.</title>
        <authorList>
            <person name="Hollensteiner J."/>
            <person name="Leineberger J."/>
            <person name="Brinkhoff T."/>
            <person name="Daniel R."/>
        </authorList>
    </citation>
    <scope>NUCLEOTIDE SEQUENCE [LARGE SCALE GENOMIC DNA]</scope>
    <source>
        <strain evidence="9 10">KCTC 22803</strain>
    </source>
</reference>
<dbReference type="EC" id="2.3.1.20" evidence="5"/>
<evidence type="ECO:0000256" key="5">
    <source>
        <dbReference type="ARBA" id="ARBA00013244"/>
    </source>
</evidence>